<evidence type="ECO:0000313" key="2">
    <source>
        <dbReference type="EMBL" id="AFN73365.1"/>
    </source>
</evidence>
<sequence>MSFMSKRLYSYYEENNLRGYQGILIDETQTKGLFIDNVKKKLIDKPQRDEFINYLQVLQQDTGFQLSETLLADIQALQNSVIDVQDFRIGEALAEVVLEENFNCRFYWNELRDSRNPKGNKTGADLVGFIEIDNGEVLFLFGEVKTSSEKQSPPQVMTNPYGLENQLRDLYKDKNKRLILISYIKNKINLIKNDTFKNDFAAAIKNYYNQHNSTYMLYGILVRDTNPDKKDLKQSFDKLNKEILENTIGLKLLAIYLPLPKEKWLNIINGLEK</sequence>
<dbReference type="KEGG" id="mro:MROS_0121"/>
<dbReference type="eggNOG" id="ENOG502Z9NS">
    <property type="taxonomic scope" value="Bacteria"/>
</dbReference>
<dbReference type="HOGENOM" id="CLU_1049492_0_0_10"/>
<evidence type="ECO:0000313" key="3">
    <source>
        <dbReference type="Proteomes" id="UP000009011"/>
    </source>
</evidence>
<name>I6Z2J5_MELRP</name>
<feature type="domain" description="Anti-bacteriophage protein A/HamA C-terminal" evidence="1">
    <location>
        <begin position="88"/>
        <end position="260"/>
    </location>
</feature>
<organism evidence="2 3">
    <name type="scientific">Melioribacter roseus (strain DSM 23840 / JCM 17771 / VKM B-2668 / P3M-2)</name>
    <dbReference type="NCBI Taxonomy" id="1191523"/>
    <lineage>
        <taxon>Bacteria</taxon>
        <taxon>Pseudomonadati</taxon>
        <taxon>Ignavibacteriota</taxon>
        <taxon>Ignavibacteria</taxon>
        <taxon>Ignavibacteriales</taxon>
        <taxon>Melioribacteraceae</taxon>
        <taxon>Melioribacter</taxon>
    </lineage>
</organism>
<dbReference type="InterPro" id="IPR014976">
    <property type="entry name" value="AbpA_HamA_C"/>
</dbReference>
<dbReference type="STRING" id="1191523.MROS_0121"/>
<evidence type="ECO:0000259" key="1">
    <source>
        <dbReference type="Pfam" id="PF08878"/>
    </source>
</evidence>
<dbReference type="AlphaFoldDB" id="I6Z2J5"/>
<keyword evidence="3" id="KW-1185">Reference proteome</keyword>
<dbReference type="Pfam" id="PF08878">
    <property type="entry name" value="HamA"/>
    <property type="match status" value="1"/>
</dbReference>
<dbReference type="EMBL" id="CP003557">
    <property type="protein sequence ID" value="AFN73365.1"/>
    <property type="molecule type" value="Genomic_DNA"/>
</dbReference>
<dbReference type="Proteomes" id="UP000009011">
    <property type="component" value="Chromosome"/>
</dbReference>
<proteinExistence type="predicted"/>
<dbReference type="PATRIC" id="fig|1191523.3.peg.125"/>
<gene>
    <name evidence="2" type="ordered locus">MROS_0121</name>
</gene>
<accession>I6Z2J5</accession>
<protein>
    <recommendedName>
        <fullName evidence="1">Anti-bacteriophage protein A/HamA C-terminal domain-containing protein</fullName>
    </recommendedName>
</protein>
<reference evidence="2 3" key="1">
    <citation type="journal article" date="2013" name="PLoS ONE">
        <title>Genomic analysis of Melioribacter roseus, facultatively anaerobic organotrophic bacterium representing a novel deep lineage within Bacteriodetes/Chlorobi group.</title>
        <authorList>
            <person name="Kadnikov V.V."/>
            <person name="Mardanov A.V."/>
            <person name="Podosokorskaya O.A."/>
            <person name="Gavrilov S.N."/>
            <person name="Kublanov I.V."/>
            <person name="Beletsky A.V."/>
            <person name="Bonch-Osmolovskaya E.A."/>
            <person name="Ravin N.V."/>
        </authorList>
    </citation>
    <scope>NUCLEOTIDE SEQUENCE [LARGE SCALE GENOMIC DNA]</scope>
    <source>
        <strain evidence="3">JCM 17771 / P3M-2</strain>
    </source>
</reference>